<dbReference type="Gene3D" id="1.20.58.1100">
    <property type="match status" value="1"/>
</dbReference>
<dbReference type="Pfam" id="PF00168">
    <property type="entry name" value="C2"/>
    <property type="match status" value="1"/>
</dbReference>
<evidence type="ECO:0000313" key="6">
    <source>
        <dbReference type="EMBL" id="SCU97804.1"/>
    </source>
</evidence>
<dbReference type="InterPro" id="IPR014772">
    <property type="entry name" value="Munc13_dom-2"/>
</dbReference>
<reference evidence="6 7" key="1">
    <citation type="submission" date="2016-03" db="EMBL/GenBank/DDBJ databases">
        <authorList>
            <person name="Devillers H."/>
        </authorList>
    </citation>
    <scope>NUCLEOTIDE SEQUENCE [LARGE SCALE GENOMIC DNA]</scope>
    <source>
        <strain evidence="6">CBS 10888</strain>
    </source>
</reference>
<protein>
    <submittedName>
        <fullName evidence="6">LADA_0H08394g1_1</fullName>
    </submittedName>
</protein>
<feature type="domain" description="MHD1" evidence="4">
    <location>
        <begin position="624"/>
        <end position="742"/>
    </location>
</feature>
<evidence type="ECO:0000259" key="3">
    <source>
        <dbReference type="PROSITE" id="PS50004"/>
    </source>
</evidence>
<dbReference type="PROSITE" id="PS51258">
    <property type="entry name" value="MHD1"/>
    <property type="match status" value="1"/>
</dbReference>
<dbReference type="InterPro" id="IPR000008">
    <property type="entry name" value="C2_dom"/>
</dbReference>
<gene>
    <name evidence="6" type="ORF">LADA_0H08394G</name>
</gene>
<feature type="domain" description="MHD2" evidence="5">
    <location>
        <begin position="1047"/>
        <end position="1192"/>
    </location>
</feature>
<dbReference type="SMART" id="SM00239">
    <property type="entry name" value="C2"/>
    <property type="match status" value="1"/>
</dbReference>
<dbReference type="PANTHER" id="PTHR47263">
    <property type="entry name" value="ADENYLATE CYCLASE ACTIVATION PROTEIN GIT1"/>
    <property type="match status" value="1"/>
</dbReference>
<dbReference type="InterPro" id="IPR035892">
    <property type="entry name" value="C2_domain_sf"/>
</dbReference>
<dbReference type="Gene3D" id="2.60.40.150">
    <property type="entry name" value="C2 domain"/>
    <property type="match status" value="1"/>
</dbReference>
<keyword evidence="7" id="KW-1185">Reference proteome</keyword>
<dbReference type="PANTHER" id="PTHR47263:SF1">
    <property type="entry name" value="C2 DOMAIN PROTEIN (AFU_ORTHOLOGUE AFUA_7G02350)"/>
    <property type="match status" value="1"/>
</dbReference>
<feature type="domain" description="C2" evidence="3">
    <location>
        <begin position="838"/>
        <end position="967"/>
    </location>
</feature>
<dbReference type="PROSITE" id="PS50004">
    <property type="entry name" value="C2"/>
    <property type="match status" value="1"/>
</dbReference>
<dbReference type="STRING" id="1266660.A0A1G4K2F0"/>
<keyword evidence="1" id="KW-0175">Coiled coil</keyword>
<dbReference type="EMBL" id="LT598461">
    <property type="protein sequence ID" value="SCU97804.1"/>
    <property type="molecule type" value="Genomic_DNA"/>
</dbReference>
<dbReference type="PROSITE" id="PS51259">
    <property type="entry name" value="MHD2"/>
    <property type="match status" value="1"/>
</dbReference>
<dbReference type="InterPro" id="IPR014770">
    <property type="entry name" value="Munc13_1"/>
</dbReference>
<name>A0A1G4K2F0_9SACH</name>
<feature type="region of interest" description="Disordered" evidence="2">
    <location>
        <begin position="1"/>
        <end position="20"/>
    </location>
</feature>
<dbReference type="Gene3D" id="1.10.357.50">
    <property type="match status" value="1"/>
</dbReference>
<sequence>MALRNVSNMSNYSTESTDSLRPTRAFHDEVAVNLDEVLKYTIKVILLEYLNEPRFRQTQPRDVGNVVADQIQSQTNPIKEQKRMKRRSWLFGDEQGKRAEASEAKQLQKIIPELGSYLRLVAMGKISISEALFRRSLLKLYNDDFLNPQASKQLASMSRVEELIILFTKAAQNEIAKMGGQLNGKEELFNQVSKFTDALTQLVSDHEAPNSPLAKRIHEYKKSFELKVRRTGHMSPFPSYTSLPQKHISKPSFRLSDICHSSYLIELFGLSEIELQQKIVKYANETTISGFCRTLGSIRASLVEKPRSDPSLIFVDPKSYEVWREKELSDLVTLINKFGYSNPVLSSEVGDDYIPRNTRGVYNRLLQLIWAKELSYDLEEPSCSKNAFFLIHKCASYWRITLPSTKATLLYSAAIEGPMAGNCLNTEVFNQVFTIINSKILDGEPSLKDGSLWTSTDHEEWLANLLYSYEQCFNLLRQQLAGIHEKPRPKFSSTLDVYYNKILPNIELADSTMIGSDTRRKHIKKLRRVLFKASELYYVNLVRDLPRERDIEFQDVKNMADSIVLEVQNLQKRYSKPLLGEINLALECGKVLVEAFGVDCSAMLAQVRQASSSQSDHIPYYDATETYKSLRELRDVHLQIQPSKPFPFKLEKYFLTYLSMLCDDTCLGIRNVIQTAIAKESWDTVDENLNYSTSVIDVFKMINESFEVFGKLGWEDQYQISKIYTFLLKSAADGLSFYSTAVASVIVDDIKATEEVDEDFEEYGDVQKTIPQSAAARMKNSWVYTEMKNVLKSHEFTVPKPFEFQRKTCICLNNLSQMMLLLNSLESRINPEEVSSVVTTHEQFNIKRKMKTEKQNSTLRHLYTIRVVRAEDLSSSAQHSNILTAVSIVDTKLQREVAKTREVMKSGRPVWNEEFELDLPVGDSRLISFILWTHKSRFNSESNKLYGRALLSLDPKNFRDDGYPQEINLNLDSRGKIIIQISVETEKLDALFSMGRAFRSLTRARDRSLELMVSKFQVFVHFALSKTTLKTVCGSTGTTKAGNNVVYDSIVPLFDYLNANLDILASHLPREVLLKLMLEAWEEILNRADELLLPFVTEISRAPKVSSKTKTIWENAVDAAKQGINSPVTSDRPLTKIEIDTIFEWLRALCVDFFHNNGEGPAIEDLKNRHYQSLLLIPTYYDKPVNELKDELKSLDREYSKLISESKELEVHDPKKSMVVGKRERSIARRKTIIANALRKRRLRLDQEIKEAEKNPLENIEATRNILLRILVAKGESDFVADCLKCHERMTKALLTEKIVRAARSSHH</sequence>
<evidence type="ECO:0000256" key="1">
    <source>
        <dbReference type="SAM" id="Coils"/>
    </source>
</evidence>
<evidence type="ECO:0000313" key="7">
    <source>
        <dbReference type="Proteomes" id="UP000190274"/>
    </source>
</evidence>
<proteinExistence type="predicted"/>
<dbReference type="Proteomes" id="UP000190274">
    <property type="component" value="Chromosome H"/>
</dbReference>
<accession>A0A1G4K2F0</accession>
<organism evidence="6 7">
    <name type="scientific">Lachancea dasiensis</name>
    <dbReference type="NCBI Taxonomy" id="1072105"/>
    <lineage>
        <taxon>Eukaryota</taxon>
        <taxon>Fungi</taxon>
        <taxon>Dikarya</taxon>
        <taxon>Ascomycota</taxon>
        <taxon>Saccharomycotina</taxon>
        <taxon>Saccharomycetes</taxon>
        <taxon>Saccharomycetales</taxon>
        <taxon>Saccharomycetaceae</taxon>
        <taxon>Lachancea</taxon>
    </lineage>
</organism>
<evidence type="ECO:0000259" key="4">
    <source>
        <dbReference type="PROSITE" id="PS51258"/>
    </source>
</evidence>
<feature type="coiled-coil region" evidence="1">
    <location>
        <begin position="1185"/>
        <end position="1255"/>
    </location>
</feature>
<dbReference type="OrthoDB" id="2015333at2759"/>
<dbReference type="SUPFAM" id="SSF49562">
    <property type="entry name" value="C2 domain (Calcium/lipid-binding domain, CaLB)"/>
    <property type="match status" value="1"/>
</dbReference>
<evidence type="ECO:0000256" key="2">
    <source>
        <dbReference type="SAM" id="MobiDB-lite"/>
    </source>
</evidence>
<dbReference type="InterPro" id="IPR052811">
    <property type="entry name" value="Glucose_resp_signaling"/>
</dbReference>
<evidence type="ECO:0000259" key="5">
    <source>
        <dbReference type="PROSITE" id="PS51259"/>
    </source>
</evidence>